<dbReference type="Proteomes" id="UP000022910">
    <property type="component" value="Unassembled WGS sequence"/>
</dbReference>
<gene>
    <name evidence="4" type="ORF">RirG_000050</name>
</gene>
<feature type="region of interest" description="Disordered" evidence="2">
    <location>
        <begin position="1"/>
        <end position="23"/>
    </location>
</feature>
<feature type="compositionally biased region" description="Basic residues" evidence="2">
    <location>
        <begin position="421"/>
        <end position="433"/>
    </location>
</feature>
<dbReference type="Pfam" id="PF08595">
    <property type="entry name" value="RXT2_N"/>
    <property type="match status" value="1"/>
</dbReference>
<feature type="region of interest" description="Disordered" evidence="2">
    <location>
        <begin position="404"/>
        <end position="451"/>
    </location>
</feature>
<feature type="compositionally biased region" description="Basic and acidic residues" evidence="2">
    <location>
        <begin position="780"/>
        <end position="791"/>
    </location>
</feature>
<feature type="compositionally biased region" description="Low complexity" evidence="2">
    <location>
        <begin position="280"/>
        <end position="290"/>
    </location>
</feature>
<feature type="compositionally biased region" description="Polar residues" evidence="2">
    <location>
        <begin position="98"/>
        <end position="110"/>
    </location>
</feature>
<dbReference type="GO" id="GO:0033698">
    <property type="term" value="C:Rpd3L complex"/>
    <property type="evidence" value="ECO:0007669"/>
    <property type="project" value="TreeGrafter"/>
</dbReference>
<feature type="compositionally biased region" description="Low complexity" evidence="2">
    <location>
        <begin position="341"/>
        <end position="354"/>
    </location>
</feature>
<name>A0A015LJS9_RHIIW</name>
<sequence>MKEHNGTTSASAPTPSGRRQSIAPQQPAIIPQGSLQMRPNFQTLTHPQTSLQQTNINHTGLMIQRPIAPGMQQVGPGMLPLQEQPQLLARGMYPTSRQSASVGTTVSPRMSRQPPAPALKQSTQSSPIMPTAGVPTFQNVSGQQLPISPNSRVPGIRQSPQAPFYSSPMYPLVDQTSNYRSVPGTNASVRPPSMSPGRMSLPPQSGHQSSVNMATIPHSYNPPVHHTSQQSNPSMLPPQSMQPHPSPRLSSSHSDLQSASARTTRPQLANPMVVHDTRPSSTSTLTQGLTQGVQQLSLRSSIQETPSKMTSIPHASLRPTEGQRSMQESGPQAMQGIQPISHTSSRTSSQSYVSDAPPPLISQSVQLANNIRNNPKLLPQHAPIQPAQRINNQKPSSPIISQASIKTTQASPKPMHSSTKPSHRSHKNGHHNSQKSIHQSTQLTASQQASQRAEITEAAQVLYLSSMSVRSREDPRIRYMNAELNSQYAAMNNTHTNPGEGSHYIHHRNRYAGPVSLDNSMTRGMNDESISREQDIGLVPHNRGHKMKHRAEALDSGVKLRAPYGYVEDKEEIEIPNGTRRPIIYRGSKEATDQATEFVGEANDSPYKDIDVENILGPLEKPEDAVRKPHYRRILKSKHLESLAKELMERIEKEHEFNKKISRLMIVLQGDDDMHQELDFRLNPPPETVSTRVFKAEEVEGGKNFGVLNVGLQGNDRSKGKRAQEAKDQGLENLIMVREQLQEQLENSNEILRRYNETREGVLKAIRQRNMIYRRLCEIDKQRRKEEKNSDKTSTPLKKHLLKDKEKEREKEKEKEREV</sequence>
<dbReference type="HOGENOM" id="CLU_345170_0_0_1"/>
<dbReference type="EMBL" id="JEMT01000012">
    <property type="protein sequence ID" value="EXX80019.1"/>
    <property type="molecule type" value="Genomic_DNA"/>
</dbReference>
<feature type="compositionally biased region" description="Low complexity" evidence="2">
    <location>
        <begin position="439"/>
        <end position="451"/>
    </location>
</feature>
<feature type="region of interest" description="Disordered" evidence="2">
    <location>
        <begin position="302"/>
        <end position="360"/>
    </location>
</feature>
<feature type="coiled-coil region" evidence="1">
    <location>
        <begin position="731"/>
        <end position="758"/>
    </location>
</feature>
<dbReference type="OMA" id="TTEHMAN"/>
<dbReference type="AlphaFoldDB" id="A0A015LJS9"/>
<feature type="compositionally biased region" description="Polar residues" evidence="2">
    <location>
        <begin position="202"/>
        <end position="213"/>
    </location>
</feature>
<dbReference type="InterPro" id="IPR013904">
    <property type="entry name" value="RXT2_N"/>
</dbReference>
<feature type="compositionally biased region" description="Polar residues" evidence="2">
    <location>
        <begin position="136"/>
        <end position="151"/>
    </location>
</feature>
<feature type="compositionally biased region" description="Polar residues" evidence="2">
    <location>
        <begin position="226"/>
        <end position="241"/>
    </location>
</feature>
<evidence type="ECO:0000313" key="4">
    <source>
        <dbReference type="EMBL" id="EXX80019.1"/>
    </source>
</evidence>
<accession>A0A015LJS9</accession>
<feature type="domain" description="Transcriptional regulatory protein RXT2 N-terminal" evidence="3">
    <location>
        <begin position="542"/>
        <end position="671"/>
    </location>
</feature>
<feature type="compositionally biased region" description="Polar residues" evidence="2">
    <location>
        <begin position="404"/>
        <end position="420"/>
    </location>
</feature>
<proteinExistence type="predicted"/>
<comment type="caution">
    <text evidence="4">The sequence shown here is derived from an EMBL/GenBank/DDBJ whole genome shotgun (WGS) entry which is preliminary data.</text>
</comment>
<evidence type="ECO:0000256" key="1">
    <source>
        <dbReference type="SAM" id="Coils"/>
    </source>
</evidence>
<feature type="compositionally biased region" description="Low complexity" evidence="2">
    <location>
        <begin position="247"/>
        <end position="262"/>
    </location>
</feature>
<feature type="compositionally biased region" description="Polar residues" evidence="2">
    <location>
        <begin position="322"/>
        <end position="332"/>
    </location>
</feature>
<evidence type="ECO:0000313" key="5">
    <source>
        <dbReference type="Proteomes" id="UP000022910"/>
    </source>
</evidence>
<dbReference type="InterPro" id="IPR039602">
    <property type="entry name" value="Rxt2"/>
</dbReference>
<feature type="compositionally biased region" description="Polar residues" evidence="2">
    <location>
        <begin position="174"/>
        <end position="188"/>
    </location>
</feature>
<organism evidence="4 5">
    <name type="scientific">Rhizophagus irregularis (strain DAOM 197198w)</name>
    <name type="common">Glomus intraradices</name>
    <dbReference type="NCBI Taxonomy" id="1432141"/>
    <lineage>
        <taxon>Eukaryota</taxon>
        <taxon>Fungi</taxon>
        <taxon>Fungi incertae sedis</taxon>
        <taxon>Mucoromycota</taxon>
        <taxon>Glomeromycotina</taxon>
        <taxon>Glomeromycetes</taxon>
        <taxon>Glomerales</taxon>
        <taxon>Glomeraceae</taxon>
        <taxon>Rhizophagus</taxon>
    </lineage>
</organism>
<keyword evidence="1" id="KW-0175">Coiled coil</keyword>
<feature type="compositionally biased region" description="Basic and acidic residues" evidence="2">
    <location>
        <begin position="803"/>
        <end position="819"/>
    </location>
</feature>
<dbReference type="PANTHER" id="PTHR28232">
    <property type="entry name" value="TRANSCRIPTIONAL REGULATORY PROTEIN RXT2"/>
    <property type="match status" value="1"/>
</dbReference>
<keyword evidence="5" id="KW-1185">Reference proteome</keyword>
<evidence type="ECO:0000256" key="2">
    <source>
        <dbReference type="SAM" id="MobiDB-lite"/>
    </source>
</evidence>
<protein>
    <recommendedName>
        <fullName evidence="3">Transcriptional regulatory protein RXT2 N-terminal domain-containing protein</fullName>
    </recommendedName>
</protein>
<feature type="region of interest" description="Disordered" evidence="2">
    <location>
        <begin position="780"/>
        <end position="819"/>
    </location>
</feature>
<evidence type="ECO:0000259" key="3">
    <source>
        <dbReference type="Pfam" id="PF08595"/>
    </source>
</evidence>
<feature type="region of interest" description="Disordered" evidence="2">
    <location>
        <begin position="98"/>
        <end position="290"/>
    </location>
</feature>
<dbReference type="OrthoDB" id="2405722at2759"/>
<reference evidence="4 5" key="1">
    <citation type="submission" date="2014-02" db="EMBL/GenBank/DDBJ databases">
        <title>Single nucleus genome sequencing reveals high similarity among nuclei of an endomycorrhizal fungus.</title>
        <authorList>
            <person name="Lin K."/>
            <person name="Geurts R."/>
            <person name="Zhang Z."/>
            <person name="Limpens E."/>
            <person name="Saunders D.G."/>
            <person name="Mu D."/>
            <person name="Pang E."/>
            <person name="Cao H."/>
            <person name="Cha H."/>
            <person name="Lin T."/>
            <person name="Zhou Q."/>
            <person name="Shang Y."/>
            <person name="Li Y."/>
            <person name="Ivanov S."/>
            <person name="Sharma T."/>
            <person name="Velzen R.V."/>
            <person name="Ruijter N.D."/>
            <person name="Aanen D.K."/>
            <person name="Win J."/>
            <person name="Kamoun S."/>
            <person name="Bisseling T."/>
            <person name="Huang S."/>
        </authorList>
    </citation>
    <scope>NUCLEOTIDE SEQUENCE [LARGE SCALE GENOMIC DNA]</scope>
    <source>
        <strain evidence="5">DAOM197198w</strain>
    </source>
</reference>
<dbReference type="PANTHER" id="PTHR28232:SF1">
    <property type="entry name" value="TRANSCRIPTIONAL REGULATORY PROTEIN RXT2"/>
    <property type="match status" value="1"/>
</dbReference>
<dbReference type="GO" id="GO:0005829">
    <property type="term" value="C:cytosol"/>
    <property type="evidence" value="ECO:0007669"/>
    <property type="project" value="TreeGrafter"/>
</dbReference>